<accession>A0AAW2DKB3</accession>
<dbReference type="AlphaFoldDB" id="A0AAW2DKB3"/>
<name>A0AAW2DKB3_9ROSI</name>
<dbReference type="EMBL" id="JAZDWU010000002">
    <property type="protein sequence ID" value="KAL0010856.1"/>
    <property type="molecule type" value="Genomic_DNA"/>
</dbReference>
<organism evidence="2 3">
    <name type="scientific">Lithocarpus litseifolius</name>
    <dbReference type="NCBI Taxonomy" id="425828"/>
    <lineage>
        <taxon>Eukaryota</taxon>
        <taxon>Viridiplantae</taxon>
        <taxon>Streptophyta</taxon>
        <taxon>Embryophyta</taxon>
        <taxon>Tracheophyta</taxon>
        <taxon>Spermatophyta</taxon>
        <taxon>Magnoliopsida</taxon>
        <taxon>eudicotyledons</taxon>
        <taxon>Gunneridae</taxon>
        <taxon>Pentapetalae</taxon>
        <taxon>rosids</taxon>
        <taxon>fabids</taxon>
        <taxon>Fagales</taxon>
        <taxon>Fagaceae</taxon>
        <taxon>Lithocarpus</taxon>
    </lineage>
</organism>
<sequence length="111" mass="12300">MEGHMEVHGEVVPENVLQSDSELESHVVISQDISENKTKPTVGRPRGRLKSSLERQTNHKSQSKRQKGMKAQGKKVQSKKTIGVGSSFNVSSREHSNVEQAPQLVDNLTQV</sequence>
<reference evidence="2 3" key="1">
    <citation type="submission" date="2024-01" db="EMBL/GenBank/DDBJ databases">
        <title>A telomere-to-telomere, gap-free genome of sweet tea (Lithocarpus litseifolius).</title>
        <authorList>
            <person name="Zhou J."/>
        </authorList>
    </citation>
    <scope>NUCLEOTIDE SEQUENCE [LARGE SCALE GENOMIC DNA]</scope>
    <source>
        <strain evidence="2">Zhou-2022a</strain>
        <tissue evidence="2">Leaf</tissue>
    </source>
</reference>
<keyword evidence="3" id="KW-1185">Reference proteome</keyword>
<feature type="region of interest" description="Disordered" evidence="1">
    <location>
        <begin position="1"/>
        <end position="111"/>
    </location>
</feature>
<proteinExistence type="predicted"/>
<dbReference type="Proteomes" id="UP001459277">
    <property type="component" value="Unassembled WGS sequence"/>
</dbReference>
<evidence type="ECO:0000313" key="3">
    <source>
        <dbReference type="Proteomes" id="UP001459277"/>
    </source>
</evidence>
<gene>
    <name evidence="2" type="ORF">SO802_005964</name>
</gene>
<comment type="caution">
    <text evidence="2">The sequence shown here is derived from an EMBL/GenBank/DDBJ whole genome shotgun (WGS) entry which is preliminary data.</text>
</comment>
<evidence type="ECO:0000313" key="2">
    <source>
        <dbReference type="EMBL" id="KAL0010856.1"/>
    </source>
</evidence>
<protein>
    <submittedName>
        <fullName evidence="2">Uncharacterized protein</fullName>
    </submittedName>
</protein>
<feature type="compositionally biased region" description="Basic and acidic residues" evidence="1">
    <location>
        <begin position="1"/>
        <end position="11"/>
    </location>
</feature>
<evidence type="ECO:0000256" key="1">
    <source>
        <dbReference type="SAM" id="MobiDB-lite"/>
    </source>
</evidence>
<feature type="compositionally biased region" description="Basic residues" evidence="1">
    <location>
        <begin position="61"/>
        <end position="78"/>
    </location>
</feature>